<dbReference type="PANTHER" id="PTHR10545:SF29">
    <property type="entry name" value="GH14572P-RELATED"/>
    <property type="match status" value="1"/>
</dbReference>
<dbReference type="PROSITE" id="PS51186">
    <property type="entry name" value="GNAT"/>
    <property type="match status" value="1"/>
</dbReference>
<dbReference type="KEGG" id="acru:HHL28_01165"/>
<organism evidence="4 5">
    <name type="scientific">Aerophototrophica crusticola</name>
    <dbReference type="NCBI Taxonomy" id="1709002"/>
    <lineage>
        <taxon>Bacteria</taxon>
        <taxon>Pseudomonadati</taxon>
        <taxon>Pseudomonadota</taxon>
        <taxon>Alphaproteobacteria</taxon>
        <taxon>Rhodospirillales</taxon>
        <taxon>Rhodospirillaceae</taxon>
        <taxon>Aerophototrophica</taxon>
    </lineage>
</organism>
<dbReference type="PANTHER" id="PTHR10545">
    <property type="entry name" value="DIAMINE N-ACETYLTRANSFERASE"/>
    <property type="match status" value="1"/>
</dbReference>
<proteinExistence type="predicted"/>
<gene>
    <name evidence="4" type="ORF">HHL28_01165</name>
</gene>
<protein>
    <submittedName>
        <fullName evidence="4">GNAT family N-acetyltransferase</fullName>
    </submittedName>
</protein>
<name>A0A858R3F2_9PROT</name>
<reference evidence="4" key="1">
    <citation type="submission" date="2020-04" db="EMBL/GenBank/DDBJ databases">
        <title>A desert anoxygenic phototrophic bacterium fixes CO2 using RubisCO under aerobic conditions.</title>
        <authorList>
            <person name="Tang K."/>
        </authorList>
    </citation>
    <scope>NUCLEOTIDE SEQUENCE [LARGE SCALE GENOMIC DNA]</scope>
    <source>
        <strain evidence="4">MIMtkB3</strain>
    </source>
</reference>
<feature type="domain" description="N-acetyltransferase" evidence="3">
    <location>
        <begin position="10"/>
        <end position="163"/>
    </location>
</feature>
<keyword evidence="2" id="KW-0012">Acyltransferase</keyword>
<dbReference type="Pfam" id="PF00583">
    <property type="entry name" value="Acetyltransf_1"/>
    <property type="match status" value="1"/>
</dbReference>
<dbReference type="CDD" id="cd04301">
    <property type="entry name" value="NAT_SF"/>
    <property type="match status" value="1"/>
</dbReference>
<accession>A0A858R3F2</accession>
<evidence type="ECO:0000256" key="1">
    <source>
        <dbReference type="ARBA" id="ARBA00022679"/>
    </source>
</evidence>
<sequence length="163" mass="17343">MAAPPPADAPAVRPGRPEDAEVAAALLASLAGEHGLDRPLLTAAAWRRQGFGPKRLFEPLIAELGGRPAGIALLTRGYDSQTAQGGVVLEDLYVEPLSRRRGVGRALLAAVARIAKEEGGGWVAWHVRRDNVRAQLFYRSLGAESEPVDLMAVAGEDFDRLTG</sequence>
<keyword evidence="5" id="KW-1185">Reference proteome</keyword>
<evidence type="ECO:0000259" key="3">
    <source>
        <dbReference type="PROSITE" id="PS51186"/>
    </source>
</evidence>
<dbReference type="GO" id="GO:0008080">
    <property type="term" value="F:N-acetyltransferase activity"/>
    <property type="evidence" value="ECO:0007669"/>
    <property type="project" value="UniProtKB-ARBA"/>
</dbReference>
<dbReference type="Proteomes" id="UP000501891">
    <property type="component" value="Chromosome"/>
</dbReference>
<dbReference type="InterPro" id="IPR000182">
    <property type="entry name" value="GNAT_dom"/>
</dbReference>
<evidence type="ECO:0000313" key="4">
    <source>
        <dbReference type="EMBL" id="QJE71902.1"/>
    </source>
</evidence>
<evidence type="ECO:0000256" key="2">
    <source>
        <dbReference type="ARBA" id="ARBA00023315"/>
    </source>
</evidence>
<dbReference type="InterPro" id="IPR051016">
    <property type="entry name" value="Diverse_Substrate_AcTransf"/>
</dbReference>
<dbReference type="InterPro" id="IPR016181">
    <property type="entry name" value="Acyl_CoA_acyltransferase"/>
</dbReference>
<dbReference type="AlphaFoldDB" id="A0A858R3F2"/>
<dbReference type="EMBL" id="CP051775">
    <property type="protein sequence ID" value="QJE71902.1"/>
    <property type="molecule type" value="Genomic_DNA"/>
</dbReference>
<dbReference type="Gene3D" id="3.40.630.30">
    <property type="match status" value="1"/>
</dbReference>
<dbReference type="SUPFAM" id="SSF55729">
    <property type="entry name" value="Acyl-CoA N-acyltransferases (Nat)"/>
    <property type="match status" value="1"/>
</dbReference>
<keyword evidence="1" id="KW-0808">Transferase</keyword>
<evidence type="ECO:0000313" key="5">
    <source>
        <dbReference type="Proteomes" id="UP000501891"/>
    </source>
</evidence>